<dbReference type="SUPFAM" id="SSF52540">
    <property type="entry name" value="P-loop containing nucleoside triphosphate hydrolases"/>
    <property type="match status" value="2"/>
</dbReference>
<feature type="region of interest" description="Disordered" evidence="10">
    <location>
        <begin position="1"/>
        <end position="48"/>
    </location>
</feature>
<dbReference type="InterPro" id="IPR050628">
    <property type="entry name" value="SNF2_RAD54_helicase_TF"/>
</dbReference>
<protein>
    <recommendedName>
        <fullName evidence="16">Anaphase-promoting complex subunit 11</fullName>
    </recommendedName>
</protein>
<feature type="compositionally biased region" description="Polar residues" evidence="10">
    <location>
        <begin position="1"/>
        <end position="15"/>
    </location>
</feature>
<evidence type="ECO:0000259" key="11">
    <source>
        <dbReference type="PROSITE" id="PS50089"/>
    </source>
</evidence>
<dbReference type="InterPro" id="IPR014001">
    <property type="entry name" value="Helicase_ATP-bd"/>
</dbReference>
<keyword evidence="2" id="KW-0479">Metal-binding</keyword>
<dbReference type="InterPro" id="IPR027417">
    <property type="entry name" value="P-loop_NTPase"/>
</dbReference>
<dbReference type="InterPro" id="IPR038718">
    <property type="entry name" value="SNF2-like_sf"/>
</dbReference>
<dbReference type="Pfam" id="PF00271">
    <property type="entry name" value="Helicase_C"/>
    <property type="match status" value="1"/>
</dbReference>
<gene>
    <name evidence="14" type="ORF">DL762_007029</name>
</gene>
<dbReference type="InterPro" id="IPR000330">
    <property type="entry name" value="SNF2_N"/>
</dbReference>
<dbReference type="SUPFAM" id="SSF57850">
    <property type="entry name" value="RING/U-box"/>
    <property type="match status" value="1"/>
</dbReference>
<dbReference type="InterPro" id="IPR001841">
    <property type="entry name" value="Znf_RING"/>
</dbReference>
<feature type="domain" description="Helicase ATP-binding" evidence="12">
    <location>
        <begin position="503"/>
        <end position="715"/>
    </location>
</feature>
<evidence type="ECO:0000256" key="4">
    <source>
        <dbReference type="ARBA" id="ARBA00022771"/>
    </source>
</evidence>
<dbReference type="PROSITE" id="PS00518">
    <property type="entry name" value="ZF_RING_1"/>
    <property type="match status" value="1"/>
</dbReference>
<dbReference type="Pfam" id="PF00176">
    <property type="entry name" value="SNF2-rel_dom"/>
    <property type="match status" value="1"/>
</dbReference>
<evidence type="ECO:0000256" key="5">
    <source>
        <dbReference type="ARBA" id="ARBA00022801"/>
    </source>
</evidence>
<organism evidence="14 15">
    <name type="scientific">Monosporascus cannonballus</name>
    <dbReference type="NCBI Taxonomy" id="155416"/>
    <lineage>
        <taxon>Eukaryota</taxon>
        <taxon>Fungi</taxon>
        <taxon>Dikarya</taxon>
        <taxon>Ascomycota</taxon>
        <taxon>Pezizomycotina</taxon>
        <taxon>Sordariomycetes</taxon>
        <taxon>Xylariomycetidae</taxon>
        <taxon>Xylariales</taxon>
        <taxon>Xylariales incertae sedis</taxon>
        <taxon>Monosporascus</taxon>
    </lineage>
</organism>
<evidence type="ECO:0000256" key="2">
    <source>
        <dbReference type="ARBA" id="ARBA00022723"/>
    </source>
</evidence>
<dbReference type="PROSITE" id="PS51192">
    <property type="entry name" value="HELICASE_ATP_BIND_1"/>
    <property type="match status" value="1"/>
</dbReference>
<dbReference type="Gene3D" id="3.40.50.300">
    <property type="entry name" value="P-loop containing nucleotide triphosphate hydrolases"/>
    <property type="match status" value="1"/>
</dbReference>
<evidence type="ECO:0000256" key="8">
    <source>
        <dbReference type="ARBA" id="ARBA00022840"/>
    </source>
</evidence>
<evidence type="ECO:0000256" key="10">
    <source>
        <dbReference type="SAM" id="MobiDB-lite"/>
    </source>
</evidence>
<proteinExistence type="inferred from homology"/>
<dbReference type="SMART" id="SM00490">
    <property type="entry name" value="HELICc"/>
    <property type="match status" value="1"/>
</dbReference>
<feature type="compositionally biased region" description="Polar residues" evidence="10">
    <location>
        <begin position="94"/>
        <end position="110"/>
    </location>
</feature>
<evidence type="ECO:0000256" key="1">
    <source>
        <dbReference type="ARBA" id="ARBA00007025"/>
    </source>
</evidence>
<feature type="region of interest" description="Disordered" evidence="10">
    <location>
        <begin position="951"/>
        <end position="979"/>
    </location>
</feature>
<dbReference type="Proteomes" id="UP000294003">
    <property type="component" value="Unassembled WGS sequence"/>
</dbReference>
<dbReference type="InterPro" id="IPR049730">
    <property type="entry name" value="SNF2/RAD54-like_C"/>
</dbReference>
<evidence type="ECO:0000313" key="15">
    <source>
        <dbReference type="Proteomes" id="UP000294003"/>
    </source>
</evidence>
<feature type="domain" description="RING-type" evidence="11">
    <location>
        <begin position="879"/>
        <end position="938"/>
    </location>
</feature>
<reference evidence="14 15" key="1">
    <citation type="submission" date="2018-06" db="EMBL/GenBank/DDBJ databases">
        <title>Complete Genomes of Monosporascus.</title>
        <authorList>
            <person name="Robinson A.J."/>
            <person name="Natvig D.O."/>
        </authorList>
    </citation>
    <scope>NUCLEOTIDE SEQUENCE [LARGE SCALE GENOMIC DNA]</scope>
    <source>
        <strain evidence="14 15">CBS 609.92</strain>
    </source>
</reference>
<comment type="similarity">
    <text evidence="1">Belongs to the SNF2/RAD54 helicase family.</text>
</comment>
<dbReference type="InterPro" id="IPR013083">
    <property type="entry name" value="Znf_RING/FYVE/PHD"/>
</dbReference>
<dbReference type="PANTHER" id="PTHR45626">
    <property type="entry name" value="TRANSCRIPTION TERMINATION FACTOR 2-RELATED"/>
    <property type="match status" value="1"/>
</dbReference>
<evidence type="ECO:0000256" key="6">
    <source>
        <dbReference type="ARBA" id="ARBA00022806"/>
    </source>
</evidence>
<keyword evidence="15" id="KW-1185">Reference proteome</keyword>
<dbReference type="Gene3D" id="3.40.50.10810">
    <property type="entry name" value="Tandem AAA-ATPase domain"/>
    <property type="match status" value="1"/>
</dbReference>
<keyword evidence="3" id="KW-0547">Nucleotide-binding</keyword>
<evidence type="ECO:0008006" key="16">
    <source>
        <dbReference type="Google" id="ProtNLM"/>
    </source>
</evidence>
<feature type="domain" description="Helicase C-terminal" evidence="13">
    <location>
        <begin position="986"/>
        <end position="1149"/>
    </location>
</feature>
<dbReference type="PROSITE" id="PS50089">
    <property type="entry name" value="ZF_RING_2"/>
    <property type="match status" value="1"/>
</dbReference>
<evidence type="ECO:0000259" key="13">
    <source>
        <dbReference type="PROSITE" id="PS51194"/>
    </source>
</evidence>
<keyword evidence="8" id="KW-0067">ATP-binding</keyword>
<keyword evidence="7" id="KW-0862">Zinc</keyword>
<dbReference type="InterPro" id="IPR001650">
    <property type="entry name" value="Helicase_C-like"/>
</dbReference>
<evidence type="ECO:0000256" key="3">
    <source>
        <dbReference type="ARBA" id="ARBA00022741"/>
    </source>
</evidence>
<dbReference type="SMART" id="SM00487">
    <property type="entry name" value="DEXDc"/>
    <property type="match status" value="1"/>
</dbReference>
<dbReference type="EMBL" id="QJNS01000247">
    <property type="protein sequence ID" value="RYO81614.1"/>
    <property type="molecule type" value="Genomic_DNA"/>
</dbReference>
<sequence>MASKDNYSIGNANHLPSSSAPPIPSAHQDKRSKTTSPPRSVKIISFEDRSRDDAYAPYLLQGSTRNGFSSTNTSPALNLNPALLLNPKAYVASAPTSKDASRQPTPSAGTTEPIEFQFSTPNDIYTTERKPSPLVPHPASNGHYLPQTNGFGSMIERMNNVEQRTSVPQPKRRKLQPEENNGLGHGFRSGSGGILGQHVRGKREEAANHPSVKRVETVDLTDSRDDVLEIQAPKDEEICYGMIQNARLNCHIVPSPKPGAISIMSSSWWPQVKIVLNRRHGDITDTIQAYDYTRKIVGTVDPNTSAGLARLLDSRLQLRTDCRIPTRQKMAGEEVGQQTSKSYTLDLMLYGPRKSGRAVARHLSQKNLWLRNPPRVESGIKYENPQLMEGPRPPLAVKERNAPSSATLAAAPPTMRTVEEIRSEVMGVFDSLTKSEDLPEMEADPRIQTELLKHQKQGLFFMTKREQPRQLGEGNSPDSFWRVRYGNNGQKLYHNVITGQTQREPPPETLGGILADMMGLGKTLSILALVASTLDVAEEWSHLPPLQPQAPPLPKKNGGSRQFDVPTQRPLGLTPLFRNGKATLLVCPVSTLTNWEEQIKTHLKPGSLNFYIYHGSGRMKDAKRLAEYDLVLTTYGSVSSEVGARKKGKSGPHPLEEIGWFRVVLDEAHMIREQSTQQFKAICRLQASRRWAVTGTPVQNKLDDLAALLAFLRLKPFDEKNKFVQFIVSPFKVCDPEIVPKLRVLVDSITLRRLKDKIDLPPRTDQIIRLDFSPSERKLYDLFERNAQDKVQILAAGRERMIGGKTYIHILQSILRLRLISAHGRELLSESDLELVQGLTQESAIDLDSDEEDSDKPAMAEARAYEAFALMQETNSDCCIACQRKIGGPADGSEIDGEQDEDLLGYMTACFHVYCMRCISVWDQEVGNHGHGTCPICQTHVRLSYSEIRKSKSEVEHDGRSHKPKPGTNGKSKEAYSGPHTKTRALVEDLLKSKAESDALPAGTPPFKSVVFSAWTSHLDLIQIALDNVGIRYTRLDGKMSRAARANAMDIFREDDSIPVILVSIMAGGLGLNLTSGNNVYVMEPQYNPAAEAQAIDRVHRLGQKRPVRTVRYIMQNSIEEKMLELQEKKMQLASLSMDRSKVMDKAEAAKQKLLDLRSLFK</sequence>
<evidence type="ECO:0000313" key="14">
    <source>
        <dbReference type="EMBL" id="RYO81614.1"/>
    </source>
</evidence>
<comment type="caution">
    <text evidence="14">The sequence shown here is derived from an EMBL/GenBank/DDBJ whole genome shotgun (WGS) entry which is preliminary data.</text>
</comment>
<evidence type="ECO:0000259" key="12">
    <source>
        <dbReference type="PROSITE" id="PS51192"/>
    </source>
</evidence>
<feature type="compositionally biased region" description="Gly residues" evidence="10">
    <location>
        <begin position="183"/>
        <end position="194"/>
    </location>
</feature>
<evidence type="ECO:0000256" key="9">
    <source>
        <dbReference type="PROSITE-ProRule" id="PRU00175"/>
    </source>
</evidence>
<dbReference type="Gene3D" id="3.30.40.10">
    <property type="entry name" value="Zinc/RING finger domain, C3HC4 (zinc finger)"/>
    <property type="match status" value="1"/>
</dbReference>
<dbReference type="PANTHER" id="PTHR45626:SF52">
    <property type="entry name" value="SINGLE-STRANDED DNA-DEPENDENT ATPASE (EUROFUNG)"/>
    <property type="match status" value="1"/>
</dbReference>
<keyword evidence="5" id="KW-0378">Hydrolase</keyword>
<keyword evidence="6" id="KW-0347">Helicase</keyword>
<feature type="region of interest" description="Disordered" evidence="10">
    <location>
        <begin position="94"/>
        <end position="126"/>
    </location>
</feature>
<keyword evidence="4 9" id="KW-0863">Zinc-finger</keyword>
<feature type="region of interest" description="Disordered" evidence="10">
    <location>
        <begin position="163"/>
        <end position="194"/>
    </location>
</feature>
<dbReference type="CDD" id="cd18793">
    <property type="entry name" value="SF2_C_SNF"/>
    <property type="match status" value="1"/>
</dbReference>
<feature type="compositionally biased region" description="Basic and acidic residues" evidence="10">
    <location>
        <begin position="951"/>
        <end position="961"/>
    </location>
</feature>
<name>A0ABY0H0F9_9PEZI</name>
<accession>A0ABY0H0F9</accession>
<dbReference type="InterPro" id="IPR017907">
    <property type="entry name" value="Znf_RING_CS"/>
</dbReference>
<evidence type="ECO:0000256" key="7">
    <source>
        <dbReference type="ARBA" id="ARBA00022833"/>
    </source>
</evidence>
<dbReference type="PROSITE" id="PS51194">
    <property type="entry name" value="HELICASE_CTER"/>
    <property type="match status" value="1"/>
</dbReference>